<accession>E4YUK9</accession>
<protein>
    <submittedName>
        <fullName evidence="1">Uncharacterized protein</fullName>
    </submittedName>
</protein>
<dbReference type="Proteomes" id="UP000011014">
    <property type="component" value="Unassembled WGS sequence"/>
</dbReference>
<name>E4YUK9_OIKDI</name>
<reference evidence="1" key="1">
    <citation type="journal article" date="2010" name="Science">
        <title>Plasticity of animal genome architecture unmasked by rapid evolution of a pelagic tunicate.</title>
        <authorList>
            <person name="Denoeud F."/>
            <person name="Henriet S."/>
            <person name="Mungpakdee S."/>
            <person name="Aury J.M."/>
            <person name="Da Silva C."/>
            <person name="Brinkmann H."/>
            <person name="Mikhaleva J."/>
            <person name="Olsen L.C."/>
            <person name="Jubin C."/>
            <person name="Canestro C."/>
            <person name="Bouquet J.M."/>
            <person name="Danks G."/>
            <person name="Poulain J."/>
            <person name="Campsteijn C."/>
            <person name="Adamski M."/>
            <person name="Cross I."/>
            <person name="Yadetie F."/>
            <person name="Muffato M."/>
            <person name="Louis A."/>
            <person name="Butcher S."/>
            <person name="Tsagkogeorga G."/>
            <person name="Konrad A."/>
            <person name="Singh S."/>
            <person name="Jensen M.F."/>
            <person name="Cong E.H."/>
            <person name="Eikeseth-Otteraa H."/>
            <person name="Noel B."/>
            <person name="Anthouard V."/>
            <person name="Porcel B.M."/>
            <person name="Kachouri-Lafond R."/>
            <person name="Nishino A."/>
            <person name="Ugolini M."/>
            <person name="Chourrout P."/>
            <person name="Nishida H."/>
            <person name="Aasland R."/>
            <person name="Huzurbazar S."/>
            <person name="Westhof E."/>
            <person name="Delsuc F."/>
            <person name="Lehrach H."/>
            <person name="Reinhardt R."/>
            <person name="Weissenbach J."/>
            <person name="Roy S.W."/>
            <person name="Artiguenave F."/>
            <person name="Postlethwait J.H."/>
            <person name="Manak J.R."/>
            <person name="Thompson E.M."/>
            <person name="Jaillon O."/>
            <person name="Du Pasquier L."/>
            <person name="Boudinot P."/>
            <person name="Liberles D.A."/>
            <person name="Volff J.N."/>
            <person name="Philippe H."/>
            <person name="Lenhard B."/>
            <person name="Roest Crollius H."/>
            <person name="Wincker P."/>
            <person name="Chourrout D."/>
        </authorList>
    </citation>
    <scope>NUCLEOTIDE SEQUENCE [LARGE SCALE GENOMIC DNA]</scope>
</reference>
<proteinExistence type="predicted"/>
<evidence type="ECO:0000313" key="1">
    <source>
        <dbReference type="EMBL" id="CBY39148.1"/>
    </source>
</evidence>
<gene>
    <name evidence="1" type="ORF">GSOID_T00019695001</name>
</gene>
<dbReference type="AlphaFoldDB" id="E4YUK9"/>
<sequence>MLDGGAPVISGATVVCPQIPFRYERLSHFNSINHQSMKLQFFLSTFIVESSPVNNDTVIATATSGSGFSSKTILITSENRHQCPEEDEMTFCEGEICRDWICPHGTTEHDSCELDFEDEAYERKKYRTCSCHKLIGSIQIFSGCKWKSVYFRPASLDIESTGEESNFITLQETIQVTEIQAAELPDNEIEENFMLFDIEAGIQITAKKPEKSSEISQIFVGSFGGCLNSLPRNADILCKLEETTRPCEIKCTDKTEHNVCLCDNEGCFWRNSFDKKCYSFEETDQQEESVRFAQQLVEKFREVKSDERHVKMIFREDGTYVHGFDLMLGLIEEMYDNGFLQKV</sequence>
<dbReference type="EMBL" id="FN655441">
    <property type="protein sequence ID" value="CBY39148.1"/>
    <property type="molecule type" value="Genomic_DNA"/>
</dbReference>
<organism evidence="1">
    <name type="scientific">Oikopleura dioica</name>
    <name type="common">Tunicate</name>
    <dbReference type="NCBI Taxonomy" id="34765"/>
    <lineage>
        <taxon>Eukaryota</taxon>
        <taxon>Metazoa</taxon>
        <taxon>Chordata</taxon>
        <taxon>Tunicata</taxon>
        <taxon>Appendicularia</taxon>
        <taxon>Copelata</taxon>
        <taxon>Oikopleuridae</taxon>
        <taxon>Oikopleura</taxon>
    </lineage>
</organism>